<dbReference type="Proteomes" id="UP000059847">
    <property type="component" value="Chromosome"/>
</dbReference>
<accession>A0A0M4U4A9</accession>
<sequence length="161" mass="18946">METISVIPTLISVLSVCIASLIYMNSREAVKNTKENLKQSQDKYLYELRLNALKATKEVEMTWQKAINDLYHEKDRIKNIGNNINLEIREMLDDLESGLLKPSLEHIVEMRKKLEEGFDDITEEEGKLIIRKMEIMSVELRHTQEQSIKKYQLLYDKMKDI</sequence>
<dbReference type="STRING" id="45610.AOC03_04865"/>
<evidence type="ECO:0000256" key="1">
    <source>
        <dbReference type="SAM" id="Phobius"/>
    </source>
</evidence>
<evidence type="ECO:0000313" key="2">
    <source>
        <dbReference type="EMBL" id="ALF59469.1"/>
    </source>
</evidence>
<dbReference type="RefSeq" id="WP_062533855.1">
    <property type="nucleotide sequence ID" value="NZ_CP012678.1"/>
</dbReference>
<keyword evidence="3" id="KW-1185">Reference proteome</keyword>
<proteinExistence type="predicted"/>
<keyword evidence="1" id="KW-0472">Membrane</keyword>
<feature type="transmembrane region" description="Helical" evidence="1">
    <location>
        <begin position="6"/>
        <end position="24"/>
    </location>
</feature>
<dbReference type="KEGG" id="pur:AOC03_04865"/>
<organism evidence="2 3">
    <name type="scientific">Psychrobacter urativorans</name>
    <dbReference type="NCBI Taxonomy" id="45610"/>
    <lineage>
        <taxon>Bacteria</taxon>
        <taxon>Pseudomonadati</taxon>
        <taxon>Pseudomonadota</taxon>
        <taxon>Gammaproteobacteria</taxon>
        <taxon>Moraxellales</taxon>
        <taxon>Moraxellaceae</taxon>
        <taxon>Psychrobacter</taxon>
    </lineage>
</organism>
<evidence type="ECO:0008006" key="4">
    <source>
        <dbReference type="Google" id="ProtNLM"/>
    </source>
</evidence>
<name>A0A0M4U4A9_9GAMM</name>
<protein>
    <recommendedName>
        <fullName evidence="4">DNA repair protein</fullName>
    </recommendedName>
</protein>
<gene>
    <name evidence="2" type="ORF">AOC03_04865</name>
</gene>
<evidence type="ECO:0000313" key="3">
    <source>
        <dbReference type="Proteomes" id="UP000059847"/>
    </source>
</evidence>
<reference evidence="2 3" key="1">
    <citation type="submission" date="2015-09" db="EMBL/GenBank/DDBJ databases">
        <title>Complete genome of Psychrobacter urativorans R10.10B.</title>
        <authorList>
            <person name="See-Too W.S."/>
            <person name="Chan K.G."/>
        </authorList>
    </citation>
    <scope>NUCLEOTIDE SEQUENCE [LARGE SCALE GENOMIC DNA]</scope>
    <source>
        <strain evidence="2 3">R10.10B</strain>
    </source>
</reference>
<dbReference type="AlphaFoldDB" id="A0A0M4U4A9"/>
<keyword evidence="1" id="KW-1133">Transmembrane helix</keyword>
<dbReference type="EMBL" id="CP012678">
    <property type="protein sequence ID" value="ALF59469.1"/>
    <property type="molecule type" value="Genomic_DNA"/>
</dbReference>
<keyword evidence="1" id="KW-0812">Transmembrane</keyword>